<feature type="transmembrane region" description="Helical" evidence="1">
    <location>
        <begin position="120"/>
        <end position="138"/>
    </location>
</feature>
<proteinExistence type="predicted"/>
<evidence type="ECO:0000313" key="2">
    <source>
        <dbReference type="EMBL" id="VYT71341.1"/>
    </source>
</evidence>
<reference evidence="2" key="1">
    <citation type="submission" date="2019-11" db="EMBL/GenBank/DDBJ databases">
        <authorList>
            <person name="Feng L."/>
        </authorList>
    </citation>
    <scope>NUCLEOTIDE SEQUENCE</scope>
    <source>
        <strain evidence="2">SsimulansLFYP27</strain>
    </source>
</reference>
<organism evidence="2">
    <name type="scientific">Staphylococcus simulans</name>
    <dbReference type="NCBI Taxonomy" id="1286"/>
    <lineage>
        <taxon>Bacteria</taxon>
        <taxon>Bacillati</taxon>
        <taxon>Bacillota</taxon>
        <taxon>Bacilli</taxon>
        <taxon>Bacillales</taxon>
        <taxon>Staphylococcaceae</taxon>
        <taxon>Staphylococcus</taxon>
    </lineage>
</organism>
<evidence type="ECO:0008006" key="3">
    <source>
        <dbReference type="Google" id="ProtNLM"/>
    </source>
</evidence>
<name>A0A6N2YWV5_STASI</name>
<feature type="transmembrane region" description="Helical" evidence="1">
    <location>
        <begin position="6"/>
        <end position="25"/>
    </location>
</feature>
<keyword evidence="1" id="KW-0812">Transmembrane</keyword>
<feature type="transmembrane region" description="Helical" evidence="1">
    <location>
        <begin position="59"/>
        <end position="79"/>
    </location>
</feature>
<dbReference type="EMBL" id="CACRUO010000012">
    <property type="protein sequence ID" value="VYT71341.1"/>
    <property type="molecule type" value="Genomic_DNA"/>
</dbReference>
<protein>
    <recommendedName>
        <fullName evidence="3">DUF5080 family protein</fullName>
    </recommendedName>
</protein>
<feature type="transmembrane region" description="Helical" evidence="1">
    <location>
        <begin position="178"/>
        <end position="198"/>
    </location>
</feature>
<dbReference type="RefSeq" id="WP_156666424.1">
    <property type="nucleotide sequence ID" value="NZ_CACRUO010000012.1"/>
</dbReference>
<dbReference type="InterPro" id="IPR031689">
    <property type="entry name" value="DUF5080"/>
</dbReference>
<feature type="transmembrane region" description="Helical" evidence="1">
    <location>
        <begin position="150"/>
        <end position="171"/>
    </location>
</feature>
<keyword evidence="1" id="KW-1133">Transmembrane helix</keyword>
<dbReference type="AlphaFoldDB" id="A0A6N2YWV5"/>
<dbReference type="Pfam" id="PF16883">
    <property type="entry name" value="DUF5080"/>
    <property type="match status" value="1"/>
</dbReference>
<evidence type="ECO:0000256" key="1">
    <source>
        <dbReference type="SAM" id="Phobius"/>
    </source>
</evidence>
<gene>
    <name evidence="2" type="ORF">SSLFYP27_00045</name>
</gene>
<sequence>MIYLLLILMAGLYYVVYITSVMYAEGIKLLQWIAYGISALIFLITFFFVDSSFSSLQNYILVLIISVVVYGWLAIKSFWTRPYKVKLRSLDPLSEHSVTKGQYEDIESIQINLASSKYKGIISAIISIVCMIAIKLKLTPVLKDDLAGGIFTIGLILFLMVIIYLVIDIVLAVRRRKFSFITLRPLGTLILLIFYSIII</sequence>
<feature type="transmembrane region" description="Helical" evidence="1">
    <location>
        <begin position="32"/>
        <end position="53"/>
    </location>
</feature>
<accession>A0A6N2YWV5</accession>
<keyword evidence="1" id="KW-0472">Membrane</keyword>